<dbReference type="Proteomes" id="UP000274920">
    <property type="component" value="Unassembled WGS sequence"/>
</dbReference>
<keyword evidence="2" id="KW-1185">Reference proteome</keyword>
<evidence type="ECO:0000313" key="1">
    <source>
        <dbReference type="EMBL" id="RRK34659.1"/>
    </source>
</evidence>
<dbReference type="RefSeq" id="WP_125129750.1">
    <property type="nucleotide sequence ID" value="NZ_RHJS01000002.1"/>
</dbReference>
<dbReference type="GO" id="GO:0016811">
    <property type="term" value="F:hydrolase activity, acting on carbon-nitrogen (but not peptide) bonds, in linear amides"/>
    <property type="evidence" value="ECO:0007669"/>
    <property type="project" value="TreeGrafter"/>
</dbReference>
<dbReference type="PANTHER" id="PTHR12993:SF11">
    <property type="entry name" value="N-ACETYLGLUCOSAMINYL-PHOSPHATIDYLINOSITOL DE-N-ACETYLASE"/>
    <property type="match status" value="1"/>
</dbReference>
<accession>A0A426DPB6</accession>
<dbReference type="AlphaFoldDB" id="A0A426DPB6"/>
<dbReference type="InterPro" id="IPR024078">
    <property type="entry name" value="LmbE-like_dom_sf"/>
</dbReference>
<proteinExistence type="predicted"/>
<organism evidence="1 2">
    <name type="scientific">Schaedlerella arabinosiphila</name>
    <dbReference type="NCBI Taxonomy" id="2044587"/>
    <lineage>
        <taxon>Bacteria</taxon>
        <taxon>Bacillati</taxon>
        <taxon>Bacillota</taxon>
        <taxon>Clostridia</taxon>
        <taxon>Lachnospirales</taxon>
        <taxon>Lachnospiraceae</taxon>
        <taxon>Schaedlerella</taxon>
    </lineage>
</organism>
<sequence length="208" mass="23938">MNVLAIGAHFDDIELGCGGALARHVKNGDRVIGFVAATSEFSSLNGTLLRKSHEALKEARHASDIIGYQLLQGNVPTFYLEYGEDVHVMLLKIIEENHIDIIYTHWTHDVHHDHRNLALCTLHAARHVKNLLMYRSNWYISDKVFHENFYVDITDTWEIKERAIQAYGSEMKRTGDSWLLYFKNEAVNNGLKIGVKYAEAFQNVRWLI</sequence>
<dbReference type="SUPFAM" id="SSF102588">
    <property type="entry name" value="LmbE-like"/>
    <property type="match status" value="1"/>
</dbReference>
<dbReference type="Gene3D" id="3.40.50.10320">
    <property type="entry name" value="LmbE-like"/>
    <property type="match status" value="1"/>
</dbReference>
<evidence type="ECO:0008006" key="3">
    <source>
        <dbReference type="Google" id="ProtNLM"/>
    </source>
</evidence>
<comment type="caution">
    <text evidence="1">The sequence shown here is derived from an EMBL/GenBank/DDBJ whole genome shotgun (WGS) entry which is preliminary data.</text>
</comment>
<dbReference type="PANTHER" id="PTHR12993">
    <property type="entry name" value="N-ACETYLGLUCOSAMINYL-PHOSPHATIDYLINOSITOL DE-N-ACETYLASE-RELATED"/>
    <property type="match status" value="1"/>
</dbReference>
<reference evidence="1" key="1">
    <citation type="submission" date="2018-10" db="EMBL/GenBank/DDBJ databases">
        <title>Schaedlerella arabinophila gen. nov. sp. nov., isolated from the mouse intestinal tract and comparative analysis with the genome of the closely related altered Schaedler flora strain ASF502.</title>
        <authorList>
            <person name="Miyake S."/>
            <person name="Soh M."/>
            <person name="Seedorf H."/>
        </authorList>
    </citation>
    <scope>NUCLEOTIDE SEQUENCE [LARGE SCALE GENOMIC DNA]</scope>
    <source>
        <strain evidence="1">DSM 106076</strain>
    </source>
</reference>
<dbReference type="Pfam" id="PF02585">
    <property type="entry name" value="PIG-L"/>
    <property type="match status" value="1"/>
</dbReference>
<gene>
    <name evidence="1" type="ORF">EBB54_27460</name>
</gene>
<name>A0A426DPB6_9FIRM</name>
<dbReference type="EMBL" id="RHJS01000002">
    <property type="protein sequence ID" value="RRK34659.1"/>
    <property type="molecule type" value="Genomic_DNA"/>
</dbReference>
<evidence type="ECO:0000313" key="2">
    <source>
        <dbReference type="Proteomes" id="UP000274920"/>
    </source>
</evidence>
<protein>
    <recommendedName>
        <fullName evidence="3">PIG-L family deacetylase</fullName>
    </recommendedName>
</protein>
<dbReference type="InterPro" id="IPR003737">
    <property type="entry name" value="GlcNAc_PI_deacetylase-related"/>
</dbReference>